<organism evidence="2 3">
    <name type="scientific">Paenibacillus radicis</name>
    <name type="common">ex Xue et al. 2023</name>
    <dbReference type="NCBI Taxonomy" id="2972489"/>
    <lineage>
        <taxon>Bacteria</taxon>
        <taxon>Bacillati</taxon>
        <taxon>Bacillota</taxon>
        <taxon>Bacilli</taxon>
        <taxon>Bacillales</taxon>
        <taxon>Paenibacillaceae</taxon>
        <taxon>Paenibacillus</taxon>
    </lineage>
</organism>
<dbReference type="Gene3D" id="3.90.550.10">
    <property type="entry name" value="Spore Coat Polysaccharide Biosynthesis Protein SpsA, Chain A"/>
    <property type="match status" value="1"/>
</dbReference>
<dbReference type="Proteomes" id="UP001300012">
    <property type="component" value="Unassembled WGS sequence"/>
</dbReference>
<dbReference type="InterPro" id="IPR029044">
    <property type="entry name" value="Nucleotide-diphossugar_trans"/>
</dbReference>
<keyword evidence="3" id="KW-1185">Reference proteome</keyword>
<dbReference type="PANTHER" id="PTHR43685">
    <property type="entry name" value="GLYCOSYLTRANSFERASE"/>
    <property type="match status" value="1"/>
</dbReference>
<accession>A0ABT1YT87</accession>
<reference evidence="2 3" key="1">
    <citation type="submission" date="2022-08" db="EMBL/GenBank/DDBJ databases">
        <title>Paenibacillus endoradicis sp. nov., Paenibacillus radicibacter sp. nov and Paenibacillus pararadicis sp. nov., three cold-adapted plant growth-promoting bacteria isolated from root of Larix gmelinii in Great Khingan.</title>
        <authorList>
            <person name="Xue H."/>
        </authorList>
    </citation>
    <scope>NUCLEOTIDE SEQUENCE [LARGE SCALE GENOMIC DNA]</scope>
    <source>
        <strain evidence="2 3">N5-1-1-5</strain>
    </source>
</reference>
<sequence length="310" mass="34798">MMPNIQKPYISIVICTYNRADLLLATLDSLQGLSGIDKAEVIIVDNNSNDHTRSVAQAYIRRNTSVKARYFFEPSQGLSTARNTGIQAAEGTIIAFLDDDAIPCPEWISTIAASFDSRQDVYAMGGIIRPNFESSRPDWLIKSFELPYTIVDMGSRVMEYPARLHPCGANMAIRRSFFENHSFPTNLGRKGNSLLSGEEQWIFDRMRKEGKSILYHPEMAVVHFIPASRLTRQWIQQRYYYQGVSNACIGNGIGGKVSLLGMLAGKMLYVIIASLFARSEGSRLLVKCRLESILGSLDMLRRRGNMPLAR</sequence>
<proteinExistence type="predicted"/>
<comment type="caution">
    <text evidence="2">The sequence shown here is derived from an EMBL/GenBank/DDBJ whole genome shotgun (WGS) entry which is preliminary data.</text>
</comment>
<dbReference type="InterPro" id="IPR050834">
    <property type="entry name" value="Glycosyltransf_2"/>
</dbReference>
<gene>
    <name evidence="2" type="ORF">NV381_32465</name>
</gene>
<dbReference type="EMBL" id="JANQBD010000033">
    <property type="protein sequence ID" value="MCR8635915.1"/>
    <property type="molecule type" value="Genomic_DNA"/>
</dbReference>
<dbReference type="PANTHER" id="PTHR43685:SF2">
    <property type="entry name" value="GLYCOSYLTRANSFERASE 2-LIKE DOMAIN-CONTAINING PROTEIN"/>
    <property type="match status" value="1"/>
</dbReference>
<dbReference type="RefSeq" id="WP_258217458.1">
    <property type="nucleotide sequence ID" value="NZ_JANQBD010000033.1"/>
</dbReference>
<dbReference type="CDD" id="cd00761">
    <property type="entry name" value="Glyco_tranf_GTA_type"/>
    <property type="match status" value="1"/>
</dbReference>
<dbReference type="Pfam" id="PF00535">
    <property type="entry name" value="Glycos_transf_2"/>
    <property type="match status" value="1"/>
</dbReference>
<dbReference type="SUPFAM" id="SSF53448">
    <property type="entry name" value="Nucleotide-diphospho-sugar transferases"/>
    <property type="match status" value="1"/>
</dbReference>
<protein>
    <submittedName>
        <fullName evidence="2">Glycosyltransferase</fullName>
    </submittedName>
</protein>
<feature type="domain" description="Glycosyltransferase 2-like" evidence="1">
    <location>
        <begin position="11"/>
        <end position="180"/>
    </location>
</feature>
<dbReference type="InterPro" id="IPR001173">
    <property type="entry name" value="Glyco_trans_2-like"/>
</dbReference>
<name>A0ABT1YT87_9BACL</name>
<evidence type="ECO:0000313" key="3">
    <source>
        <dbReference type="Proteomes" id="UP001300012"/>
    </source>
</evidence>
<evidence type="ECO:0000313" key="2">
    <source>
        <dbReference type="EMBL" id="MCR8635915.1"/>
    </source>
</evidence>
<evidence type="ECO:0000259" key="1">
    <source>
        <dbReference type="Pfam" id="PF00535"/>
    </source>
</evidence>